<evidence type="ECO:0000256" key="11">
    <source>
        <dbReference type="ARBA" id="ARBA00081187"/>
    </source>
</evidence>
<dbReference type="PANTHER" id="PTHR42881:SF2">
    <property type="entry name" value="PROLYL ENDOPEPTIDASE"/>
    <property type="match status" value="1"/>
</dbReference>
<evidence type="ECO:0000256" key="3">
    <source>
        <dbReference type="ARBA" id="ARBA00005228"/>
    </source>
</evidence>
<dbReference type="SUPFAM" id="SSF53474">
    <property type="entry name" value="alpha/beta-Hydrolases"/>
    <property type="match status" value="1"/>
</dbReference>
<evidence type="ECO:0000256" key="5">
    <source>
        <dbReference type="ARBA" id="ARBA00022670"/>
    </source>
</evidence>
<keyword evidence="5" id="KW-0645">Protease</keyword>
<evidence type="ECO:0000256" key="7">
    <source>
        <dbReference type="ARBA" id="ARBA00022764"/>
    </source>
</evidence>
<keyword evidence="7" id="KW-0574">Periplasm</keyword>
<dbReference type="InterPro" id="IPR051167">
    <property type="entry name" value="Prolyl_oligopep/macrocyclase"/>
</dbReference>
<name>A0A1M6D2E8_9FLAO</name>
<dbReference type="GO" id="GO:0042597">
    <property type="term" value="C:periplasmic space"/>
    <property type="evidence" value="ECO:0007669"/>
    <property type="project" value="UniProtKB-SubCell"/>
</dbReference>
<keyword evidence="8" id="KW-0378">Hydrolase</keyword>
<dbReference type="GO" id="GO:0005829">
    <property type="term" value="C:cytosol"/>
    <property type="evidence" value="ECO:0007669"/>
    <property type="project" value="TreeGrafter"/>
</dbReference>
<evidence type="ECO:0000313" key="15">
    <source>
        <dbReference type="Proteomes" id="UP000184488"/>
    </source>
</evidence>
<dbReference type="Proteomes" id="UP000184488">
    <property type="component" value="Unassembled WGS sequence"/>
</dbReference>
<dbReference type="GO" id="GO:0070012">
    <property type="term" value="F:oligopeptidase activity"/>
    <property type="evidence" value="ECO:0007669"/>
    <property type="project" value="TreeGrafter"/>
</dbReference>
<dbReference type="InterPro" id="IPR002471">
    <property type="entry name" value="Pept_S9_AS"/>
</dbReference>
<evidence type="ECO:0000259" key="12">
    <source>
        <dbReference type="Pfam" id="PF00326"/>
    </source>
</evidence>
<keyword evidence="9" id="KW-0720">Serine protease</keyword>
<dbReference type="Pfam" id="PF02897">
    <property type="entry name" value="Peptidase_S9_N"/>
    <property type="match status" value="1"/>
</dbReference>
<gene>
    <name evidence="14" type="ORF">SAMN05444363_1213</name>
</gene>
<evidence type="ECO:0000256" key="10">
    <source>
        <dbReference type="ARBA" id="ARBA00060121"/>
    </source>
</evidence>
<evidence type="ECO:0000259" key="13">
    <source>
        <dbReference type="Pfam" id="PF02897"/>
    </source>
</evidence>
<dbReference type="Pfam" id="PF00326">
    <property type="entry name" value="Peptidase_S9"/>
    <property type="match status" value="1"/>
</dbReference>
<organism evidence="14 15">
    <name type="scientific">Flavobacterium terrae</name>
    <dbReference type="NCBI Taxonomy" id="415425"/>
    <lineage>
        <taxon>Bacteria</taxon>
        <taxon>Pseudomonadati</taxon>
        <taxon>Bacteroidota</taxon>
        <taxon>Flavobacteriia</taxon>
        <taxon>Flavobacteriales</taxon>
        <taxon>Flavobacteriaceae</taxon>
        <taxon>Flavobacterium</taxon>
    </lineage>
</organism>
<dbReference type="InterPro" id="IPR001375">
    <property type="entry name" value="Peptidase_S9_cat"/>
</dbReference>
<dbReference type="STRING" id="415425.SAMN05444363_1213"/>
<dbReference type="FunFam" id="3.40.50.1820:FF:000005">
    <property type="entry name" value="Prolyl endopeptidase"/>
    <property type="match status" value="1"/>
</dbReference>
<dbReference type="InterPro" id="IPR029058">
    <property type="entry name" value="AB_hydrolase_fold"/>
</dbReference>
<evidence type="ECO:0000256" key="1">
    <source>
        <dbReference type="ARBA" id="ARBA00001070"/>
    </source>
</evidence>
<dbReference type="PRINTS" id="PR00862">
    <property type="entry name" value="PROLIGOPTASE"/>
</dbReference>
<sequence length="718" mass="80508">MKNSLTLTAIICSLSMSSQTSQQKSSIKYPETKKIDHIDNYFDNKVNDPYRWLEDDRSAETEKWVKAQNEVTYGYLDKIPYRNAIKERMEKLWNYEKIGSPFKEGEFTYYYKNNGLQNQSVLYRKDKNGKEEVFLDPNTFSKDGTTSLGGVDFSRDGSKVAYAISEGGSDWRKVIIMDAMSKKILEDTIVDVKFSGVSWRGNEGFYYSSYDKPKGSELSAKTDQHKLYYHKLGTSQKDDKVIFGADQKRRYVGGNVTDDDNYLIITAANSTYGNELYIKDLTQENNPIITIVDNFKNSSYIIENEGTKLFIVTDLDAPNKKVVTVDLSNPKQENWKEFIPETENVLSPTTGGGYFFANYMKDAVSLIKQYDYSGKLVREISLPGIGTASGFGGKKEEKTLYYSFTNYITPGTIYSFEPNGGKSDIYQKPKVDFNSEDYESKQVFYTSKDGTKVPMIITHKKGLKLDGKNPTILYGYGGFNISLTPSFSIANAVWLENGGVYAVPNLRGGGEYGKKWHVAGTKMQKQNVFDDFIAAAEYLTKSKYTSKDFLAIKGGSNGGLLVGATMTQRPDLIKVALPAVGVMDMLRYHTFTAGAGWAYDYGTAEDSKEMFEYLKGYSPVHNVKKGVQYPATMVTTGDHDDRVVPAHSFKFAAELQEKQSGSNPALIRIDINAGHGAGKSVSATIQENVDMQAFTFYNMGIKQLPSSKKIDKTKRPKL</sequence>
<keyword evidence="6" id="KW-0732">Signal</keyword>
<protein>
    <recommendedName>
        <fullName evidence="4">prolyl oligopeptidase</fullName>
        <ecNumber evidence="4">3.4.21.26</ecNumber>
    </recommendedName>
    <alternativeName>
        <fullName evidence="11">Proline-specific endopeptidase</fullName>
    </alternativeName>
</protein>
<dbReference type="SUPFAM" id="SSF50993">
    <property type="entry name" value="Peptidase/esterase 'gauge' domain"/>
    <property type="match status" value="1"/>
</dbReference>
<reference evidence="15" key="1">
    <citation type="submission" date="2016-11" db="EMBL/GenBank/DDBJ databases">
        <authorList>
            <person name="Varghese N."/>
            <person name="Submissions S."/>
        </authorList>
    </citation>
    <scope>NUCLEOTIDE SEQUENCE [LARGE SCALE GENOMIC DNA]</scope>
    <source>
        <strain evidence="15">DSM 18829</strain>
    </source>
</reference>
<proteinExistence type="inferred from homology"/>
<dbReference type="EMBL" id="FQZI01000002">
    <property type="protein sequence ID" value="SHI67301.1"/>
    <property type="molecule type" value="Genomic_DNA"/>
</dbReference>
<evidence type="ECO:0000256" key="6">
    <source>
        <dbReference type="ARBA" id="ARBA00022729"/>
    </source>
</evidence>
<evidence type="ECO:0000256" key="2">
    <source>
        <dbReference type="ARBA" id="ARBA00004418"/>
    </source>
</evidence>
<comment type="subcellular location">
    <subcellularLocation>
        <location evidence="2">Periplasm</location>
    </subcellularLocation>
</comment>
<dbReference type="OrthoDB" id="9801421at2"/>
<evidence type="ECO:0000256" key="4">
    <source>
        <dbReference type="ARBA" id="ARBA00011897"/>
    </source>
</evidence>
<comment type="function">
    <text evidence="10">Cleaves peptide bonds on the C-terminal side of prolyl residues within peptides that are up to approximately 30 amino acids long. Has an absolute requirement for an X-Pro bond in the trans configuration immediately preceding the Pro-Y scissible bond.</text>
</comment>
<comment type="catalytic activity">
    <reaction evidence="1">
        <text>Hydrolysis of Pro-|-Xaa &gt;&gt; Ala-|-Xaa in oligopeptides.</text>
        <dbReference type="EC" id="3.4.21.26"/>
    </reaction>
</comment>
<comment type="similarity">
    <text evidence="3">Belongs to the peptidase S9A family.</text>
</comment>
<dbReference type="EC" id="3.4.21.26" evidence="4"/>
<evidence type="ECO:0000256" key="9">
    <source>
        <dbReference type="ARBA" id="ARBA00022825"/>
    </source>
</evidence>
<dbReference type="GO" id="GO:0004252">
    <property type="term" value="F:serine-type endopeptidase activity"/>
    <property type="evidence" value="ECO:0007669"/>
    <property type="project" value="UniProtKB-EC"/>
</dbReference>
<dbReference type="PROSITE" id="PS00708">
    <property type="entry name" value="PRO_ENDOPEP_SER"/>
    <property type="match status" value="1"/>
</dbReference>
<keyword evidence="15" id="KW-1185">Reference proteome</keyword>
<evidence type="ECO:0000256" key="8">
    <source>
        <dbReference type="ARBA" id="ARBA00022801"/>
    </source>
</evidence>
<dbReference type="Gene3D" id="2.130.10.120">
    <property type="entry name" value="Prolyl oligopeptidase, N-terminal domain"/>
    <property type="match status" value="1"/>
</dbReference>
<feature type="domain" description="Peptidase S9 prolyl oligopeptidase catalytic" evidence="12">
    <location>
        <begin position="485"/>
        <end position="699"/>
    </location>
</feature>
<evidence type="ECO:0000313" key="14">
    <source>
        <dbReference type="EMBL" id="SHI67301.1"/>
    </source>
</evidence>
<accession>A0A1M6D2E8</accession>
<dbReference type="PANTHER" id="PTHR42881">
    <property type="entry name" value="PROLYL ENDOPEPTIDASE"/>
    <property type="match status" value="1"/>
</dbReference>
<dbReference type="AlphaFoldDB" id="A0A1M6D2E8"/>
<dbReference type="Gene3D" id="3.40.50.1820">
    <property type="entry name" value="alpha/beta hydrolase"/>
    <property type="match status" value="1"/>
</dbReference>
<dbReference type="InterPro" id="IPR023302">
    <property type="entry name" value="Pept_S9A_N"/>
</dbReference>
<dbReference type="InterPro" id="IPR002470">
    <property type="entry name" value="Peptidase_S9A"/>
</dbReference>
<feature type="domain" description="Peptidase S9A N-terminal" evidence="13">
    <location>
        <begin position="30"/>
        <end position="428"/>
    </location>
</feature>
<dbReference type="GO" id="GO:0006508">
    <property type="term" value="P:proteolysis"/>
    <property type="evidence" value="ECO:0007669"/>
    <property type="project" value="UniProtKB-KW"/>
</dbReference>